<comment type="caution">
    <text evidence="5">The sequence shown here is derived from an EMBL/GenBank/DDBJ whole genome shotgun (WGS) entry which is preliminary data.</text>
</comment>
<dbReference type="Pfam" id="PF05345">
    <property type="entry name" value="He_PIG"/>
    <property type="match status" value="1"/>
</dbReference>
<dbReference type="SUPFAM" id="SSF74650">
    <property type="entry name" value="Galactose mutarotase-like"/>
    <property type="match status" value="1"/>
</dbReference>
<comment type="similarity">
    <text evidence="1">Belongs to the polysaccharide lyase 8 family.</text>
</comment>
<dbReference type="InterPro" id="IPR006644">
    <property type="entry name" value="Cadg"/>
</dbReference>
<dbReference type="RefSeq" id="WP_006978489.1">
    <property type="nucleotide sequence ID" value="NZ_ABVL01000003.1"/>
</dbReference>
<dbReference type="GO" id="GO:0016020">
    <property type="term" value="C:membrane"/>
    <property type="evidence" value="ECO:0007669"/>
    <property type="project" value="InterPro"/>
</dbReference>
<evidence type="ECO:0000313" key="5">
    <source>
        <dbReference type="EMBL" id="EDY20870.1"/>
    </source>
</evidence>
<dbReference type="GO" id="GO:0005509">
    <property type="term" value="F:calcium ion binding"/>
    <property type="evidence" value="ECO:0007669"/>
    <property type="project" value="InterPro"/>
</dbReference>
<protein>
    <submittedName>
        <fullName evidence="5">Polysaccharide lyase family 8</fullName>
        <ecNumber evidence="5">4.2.2.20</ecNumber>
    </submittedName>
</protein>
<keyword evidence="3" id="KW-0812">Transmembrane</keyword>
<evidence type="ECO:0000256" key="3">
    <source>
        <dbReference type="SAM" id="Phobius"/>
    </source>
</evidence>
<evidence type="ECO:0000313" key="6">
    <source>
        <dbReference type="Proteomes" id="UP000005824"/>
    </source>
</evidence>
<dbReference type="eggNOG" id="COG3506">
    <property type="taxonomic scope" value="Bacteria"/>
</dbReference>
<keyword evidence="2 5" id="KW-0456">Lyase</keyword>
<dbReference type="InterPro" id="IPR014718">
    <property type="entry name" value="GH-type_carb-bd"/>
</dbReference>
<dbReference type="Pfam" id="PF02278">
    <property type="entry name" value="Lyase_8"/>
    <property type="match status" value="1"/>
</dbReference>
<organism evidence="5 6">
    <name type="scientific">Chthoniobacter flavus Ellin428</name>
    <dbReference type="NCBI Taxonomy" id="497964"/>
    <lineage>
        <taxon>Bacteria</taxon>
        <taxon>Pseudomonadati</taxon>
        <taxon>Verrucomicrobiota</taxon>
        <taxon>Spartobacteria</taxon>
        <taxon>Chthoniobacterales</taxon>
        <taxon>Chthoniobacteraceae</taxon>
        <taxon>Chthoniobacter</taxon>
    </lineage>
</organism>
<dbReference type="EMBL" id="ABVL01000003">
    <property type="protein sequence ID" value="EDY20870.1"/>
    <property type="molecule type" value="Genomic_DNA"/>
</dbReference>
<dbReference type="Proteomes" id="UP000005824">
    <property type="component" value="Unassembled WGS sequence"/>
</dbReference>
<dbReference type="InterPro" id="IPR008979">
    <property type="entry name" value="Galactose-bd-like_sf"/>
</dbReference>
<dbReference type="InterPro" id="IPR008929">
    <property type="entry name" value="Chondroitin_lyas"/>
</dbReference>
<keyword evidence="6" id="KW-1185">Reference proteome</keyword>
<dbReference type="InterPro" id="IPR013783">
    <property type="entry name" value="Ig-like_fold"/>
</dbReference>
<dbReference type="InterPro" id="IPR015177">
    <property type="entry name" value="Lyase_catalyt"/>
</dbReference>
<accession>B4CX72</accession>
<reference evidence="5 6" key="1">
    <citation type="journal article" date="2011" name="J. Bacteriol.">
        <title>Genome sequence of Chthoniobacter flavus Ellin428, an aerobic heterotrophic soil bacterium.</title>
        <authorList>
            <person name="Kant R."/>
            <person name="van Passel M.W."/>
            <person name="Palva A."/>
            <person name="Lucas S."/>
            <person name="Lapidus A."/>
            <person name="Glavina Del Rio T."/>
            <person name="Dalin E."/>
            <person name="Tice H."/>
            <person name="Bruce D."/>
            <person name="Goodwin L."/>
            <person name="Pitluck S."/>
            <person name="Larimer F.W."/>
            <person name="Land M.L."/>
            <person name="Hauser L."/>
            <person name="Sangwan P."/>
            <person name="de Vos W.M."/>
            <person name="Janssen P.H."/>
            <person name="Smidt H."/>
        </authorList>
    </citation>
    <scope>NUCLEOTIDE SEQUENCE [LARGE SCALE GENOMIC DNA]</scope>
    <source>
        <strain evidence="5 6">Ellin428</strain>
    </source>
</reference>
<dbReference type="PANTHER" id="PTHR37322:SF3">
    <property type="entry name" value="CHONDROITIN SULFATE ABC EXOLYASE"/>
    <property type="match status" value="1"/>
</dbReference>
<feature type="domain" description="Dystroglycan-type cadherin-like" evidence="4">
    <location>
        <begin position="1127"/>
        <end position="1220"/>
    </location>
</feature>
<dbReference type="SUPFAM" id="SSF48230">
    <property type="entry name" value="Chondroitin AC/alginate lyase"/>
    <property type="match status" value="1"/>
</dbReference>
<proteinExistence type="inferred from homology"/>
<evidence type="ECO:0000256" key="1">
    <source>
        <dbReference type="ARBA" id="ARBA00006699"/>
    </source>
</evidence>
<dbReference type="STRING" id="497964.CfE428DRAFT_1163"/>
<dbReference type="InterPro" id="IPR039174">
    <property type="entry name" value="Chondroitin_ABC_lyase"/>
</dbReference>
<dbReference type="Gene3D" id="2.60.220.10">
    <property type="entry name" value="Polysaccharide lyase family 8-like, C-terminal"/>
    <property type="match status" value="1"/>
</dbReference>
<dbReference type="PANTHER" id="PTHR37322">
    <property type="match status" value="1"/>
</dbReference>
<dbReference type="InterPro" id="IPR003159">
    <property type="entry name" value="Lyase_8_central_dom"/>
</dbReference>
<keyword evidence="3" id="KW-0472">Membrane</keyword>
<dbReference type="Gene3D" id="2.70.98.10">
    <property type="match status" value="1"/>
</dbReference>
<dbReference type="GO" id="GO:0030246">
    <property type="term" value="F:carbohydrate binding"/>
    <property type="evidence" value="ECO:0007669"/>
    <property type="project" value="InterPro"/>
</dbReference>
<dbReference type="GO" id="GO:0005576">
    <property type="term" value="C:extracellular region"/>
    <property type="evidence" value="ECO:0007669"/>
    <property type="project" value="InterPro"/>
</dbReference>
<dbReference type="SUPFAM" id="SSF49863">
    <property type="entry name" value="Hyaluronate lyase-like, C-terminal domain"/>
    <property type="match status" value="1"/>
</dbReference>
<keyword evidence="3" id="KW-1133">Transmembrane helix</keyword>
<sequence length="1582" mass="167310">MQQLPLVLQLRSRASSTFVAFAIFGRGPAADRPLSAISAPEGGGHPCVAKVKRCSAILRVFAILFVLVLGGGGLLHAQQDLENTVPANWAASTGTLSISSNHYKMGSQSLRWNWTGGDVITVSNPGINAANVLAWGQNTCNFWVWNGTPIPGGKLHVAFMNGNVAQYWFDFYVNYTGWRRALRSYRYDMGHIANASTTFTSVQISAPASGSGTVYLDAVTWVGSGIQRVQDAQNVDTTGYNSSSLWYSMYGNAPDIATDSPTAVELSDLATLRSRWLASAKGGSAPSASSVTSAQSSFAAMNIVQDANGIRGQVVNDPTSIDAAGWPVTLAKDYVWGTSTGTTSGNDVVLLAQHFMDQGFAANSNLVPGIWYNYVNIPTALILTAPAYDPATKARLWDYFRWNFYTTGEFWTTNWDPNSDDVYCGINSMLGAILFLTPNDTEAVRQLKGLQRWLERWLVPTQGCAGVIKPDGVSFHHNSHYNGYMYAYKPLISALYDLRGTGYQIDQPSYESLRTAVFAMLRMSADDTGTNTGYYANALSGRKTFSTGVSVSMWDMQPLGVLGGVFYGQSADPVVARYYNRRFGTSGSNSYSTFVPYGVENTPDGFYQYNYSPLGIFRRANWVASMRAPEHYFWSSEVFGPPNAGANIYGRYQSYGALEILYNGGMANSGEQINGWDWNQPPGTTTIALPDSKLAALLTYYSADEYIYSQLNFSGALAFHDGQSGLYAANFQESNDDANSNTTFMWRKSWFAFGSEIVCLGSNIADNDTSDPTVTTLFQGALASQSTAVTLDGNALTAFPYSSTASGANAHWLLDAYGTGYITQPGADINISRATQNSQDQSGNGTLTTGNFAKVWLNHGMAPSGASYEYSVFPSTNATAMASAASQHGNPSTKPYQVIEQDSTAHVVKWNATGQVGYAVFSTTALPADTQSAGLLSAVQRPCLVMTQPGTNNDAWMSVVDPDLNFTNSQSGYNLPPDASVARTLDITVNGPWILDSSDTNMSIVAATATSTTVRVTTQHGFAVHVHLLSDAPVAVADTATTPGDTAVTIPVLANDSDPGGSALTLQSVTQGANGTVAISGSNVIYTPARYWNGTDSFTYTIANNVGATASATVTVTVTPVNHPPYFMVSPINQPNAMQGSAYSQTLAGTAADHDVGDTQTYSKVSGPAWLSVAANGTLSGTPASTDVGINSWTVRVTDSQGATATATLNVFVNGVVPAGSSSTDIGSVGLPGSAGQSGGTYTVNGSGADIWNSADAFQFVSQTLSGDGEIRARVVSQTNTNAWAKAGVMLRETTAAGSTEAMMAITPGNGFSFQYRATTGGSSASVPGPALNAAPNNWVRLTRSGTLITGYVSADGATWTQVGTAVISMASSINAGLAVTSHDNTQMGTATFDNLTVTPFPAPWQTVDIGTPGVQGSAEYFNSVFAVKGAGNLSGTADICRFVYQTMSGDGQITARITVPQNTGTNTRVGVMVRDTLTTGAEFAFMGVDGSNTFTWRRRSSTGGGTASYTKGTGTPPNIWVRVVRTGGKLYGYESTDGVTWTIVDSAPIAMGTNVYVGLVNASGDPATLNTTVFDNVTVVP</sequence>
<dbReference type="Gene3D" id="2.60.120.430">
    <property type="entry name" value="Galactose-binding lectin"/>
    <property type="match status" value="1"/>
</dbReference>
<dbReference type="GO" id="GO:0006027">
    <property type="term" value="P:glycosaminoglycan catabolic process"/>
    <property type="evidence" value="ECO:0007669"/>
    <property type="project" value="InterPro"/>
</dbReference>
<dbReference type="Gene3D" id="1.50.10.100">
    <property type="entry name" value="Chondroitin AC/alginate lyase"/>
    <property type="match status" value="1"/>
</dbReference>
<dbReference type="InterPro" id="IPR011071">
    <property type="entry name" value="Lyase_8-like_C"/>
</dbReference>
<dbReference type="InterPro" id="IPR011013">
    <property type="entry name" value="Gal_mutarotase_sf_dom"/>
</dbReference>
<dbReference type="GO" id="GO:0005975">
    <property type="term" value="P:carbohydrate metabolic process"/>
    <property type="evidence" value="ECO:0007669"/>
    <property type="project" value="InterPro"/>
</dbReference>
<dbReference type="Pfam" id="PF17963">
    <property type="entry name" value="Big_9"/>
    <property type="match status" value="1"/>
</dbReference>
<evidence type="ECO:0000259" key="4">
    <source>
        <dbReference type="SMART" id="SM00736"/>
    </source>
</evidence>
<dbReference type="InterPro" id="IPR015176">
    <property type="entry name" value="Lyase_N"/>
</dbReference>
<dbReference type="SUPFAM" id="SSF49313">
    <property type="entry name" value="Cadherin-like"/>
    <property type="match status" value="1"/>
</dbReference>
<dbReference type="EC" id="4.2.2.20" evidence="5"/>
<dbReference type="Pfam" id="PF09092">
    <property type="entry name" value="Lyase_N"/>
    <property type="match status" value="1"/>
</dbReference>
<dbReference type="SMART" id="SM00736">
    <property type="entry name" value="CADG"/>
    <property type="match status" value="1"/>
</dbReference>
<dbReference type="InParanoid" id="B4CX72"/>
<dbReference type="SUPFAM" id="SSF49785">
    <property type="entry name" value="Galactose-binding domain-like"/>
    <property type="match status" value="1"/>
</dbReference>
<name>B4CX72_9BACT</name>
<dbReference type="Pfam" id="PF09093">
    <property type="entry name" value="Lyase_catalyt"/>
    <property type="match status" value="1"/>
</dbReference>
<dbReference type="GO" id="GO:0034000">
    <property type="term" value="F:chondroitin-sulfate-ABC endolyase activity"/>
    <property type="evidence" value="ECO:0007669"/>
    <property type="project" value="UniProtKB-EC"/>
</dbReference>
<dbReference type="InterPro" id="IPR015919">
    <property type="entry name" value="Cadherin-like_sf"/>
</dbReference>
<dbReference type="Gene3D" id="2.60.40.10">
    <property type="entry name" value="Immunoglobulins"/>
    <property type="match status" value="1"/>
</dbReference>
<dbReference type="eggNOG" id="COG4254">
    <property type="taxonomic scope" value="Bacteria"/>
</dbReference>
<feature type="transmembrane region" description="Helical" evidence="3">
    <location>
        <begin position="56"/>
        <end position="75"/>
    </location>
</feature>
<evidence type="ECO:0000256" key="2">
    <source>
        <dbReference type="ARBA" id="ARBA00023239"/>
    </source>
</evidence>
<dbReference type="Gene3D" id="2.60.120.200">
    <property type="match status" value="2"/>
</dbReference>
<gene>
    <name evidence="5" type="ORF">CfE428DRAFT_1163</name>
</gene>